<dbReference type="EMBL" id="CP069115">
    <property type="protein sequence ID" value="QSS65487.1"/>
    <property type="molecule type" value="Genomic_DNA"/>
</dbReference>
<gene>
    <name evidence="1" type="ORF">I7I51_06331</name>
</gene>
<protein>
    <submittedName>
        <fullName evidence="1">Uncharacterized protein</fullName>
    </submittedName>
</protein>
<sequence>MTSALYGVFDFLSIESFNGPMSGAKDSRPSCTVLSIGSVSSLEARIIDRSIQELLLLQGQVKIWIFCSLWDNPTSESLASRRDEPHMALLQDSIVNFFARPLAALKE</sequence>
<dbReference type="Proteomes" id="UP000663671">
    <property type="component" value="Chromosome 3"/>
</dbReference>
<name>A0A8A1MN34_AJECA</name>
<proteinExistence type="predicted"/>
<evidence type="ECO:0000313" key="1">
    <source>
        <dbReference type="EMBL" id="QSS65487.1"/>
    </source>
</evidence>
<evidence type="ECO:0000313" key="2">
    <source>
        <dbReference type="Proteomes" id="UP000663671"/>
    </source>
</evidence>
<accession>A0A8A1MN34</accession>
<reference evidence="1" key="1">
    <citation type="submission" date="2021-01" db="EMBL/GenBank/DDBJ databases">
        <title>Chromosome-level genome assembly of a human fungal pathogen reveals clustering of transcriptionally co-regulated genes.</title>
        <authorList>
            <person name="Voorhies M."/>
            <person name="Cohen S."/>
            <person name="Shea T.P."/>
            <person name="Petrus S."/>
            <person name="Munoz J.F."/>
            <person name="Poplawski S."/>
            <person name="Goldman W.E."/>
            <person name="Michael T."/>
            <person name="Cuomo C.A."/>
            <person name="Sil A."/>
            <person name="Beyhan S."/>
        </authorList>
    </citation>
    <scope>NUCLEOTIDE SEQUENCE</scope>
    <source>
        <strain evidence="1">WU24</strain>
    </source>
</reference>
<dbReference type="AlphaFoldDB" id="A0A8A1MN34"/>
<dbReference type="VEuPathDB" id="FungiDB:I7I51_06331"/>
<organism evidence="1 2">
    <name type="scientific">Ajellomyces capsulatus</name>
    <name type="common">Darling's disease fungus</name>
    <name type="synonym">Histoplasma capsulatum</name>
    <dbReference type="NCBI Taxonomy" id="5037"/>
    <lineage>
        <taxon>Eukaryota</taxon>
        <taxon>Fungi</taxon>
        <taxon>Dikarya</taxon>
        <taxon>Ascomycota</taxon>
        <taxon>Pezizomycotina</taxon>
        <taxon>Eurotiomycetes</taxon>
        <taxon>Eurotiomycetidae</taxon>
        <taxon>Onygenales</taxon>
        <taxon>Ajellomycetaceae</taxon>
        <taxon>Histoplasma</taxon>
    </lineage>
</organism>